<dbReference type="InterPro" id="IPR009594">
    <property type="entry name" value="Tscrpt_reg_HTH_AraC_N"/>
</dbReference>
<dbReference type="PROSITE" id="PS00041">
    <property type="entry name" value="HTH_ARAC_FAMILY_1"/>
    <property type="match status" value="1"/>
</dbReference>
<dbReference type="Pfam" id="PF12833">
    <property type="entry name" value="HTH_18"/>
    <property type="match status" value="1"/>
</dbReference>
<dbReference type="InterPro" id="IPR050204">
    <property type="entry name" value="AraC_XylS_family_regulators"/>
</dbReference>
<dbReference type="SMART" id="SM00342">
    <property type="entry name" value="HTH_ARAC"/>
    <property type="match status" value="1"/>
</dbReference>
<keyword evidence="3" id="KW-0804">Transcription</keyword>
<keyword evidence="2" id="KW-0238">DNA-binding</keyword>
<dbReference type="AlphaFoldDB" id="A0A1G9L4V0"/>
<proteinExistence type="predicted"/>
<dbReference type="STRING" id="563176.SAMN04488090_1267"/>
<evidence type="ECO:0000259" key="4">
    <source>
        <dbReference type="PROSITE" id="PS01124"/>
    </source>
</evidence>
<dbReference type="EMBL" id="FNGS01000002">
    <property type="protein sequence ID" value="SDL57058.1"/>
    <property type="molecule type" value="Genomic_DNA"/>
</dbReference>
<accession>A0A1G9L4V0</accession>
<reference evidence="5 6" key="1">
    <citation type="submission" date="2016-10" db="EMBL/GenBank/DDBJ databases">
        <authorList>
            <person name="de Groot N.N."/>
        </authorList>
    </citation>
    <scope>NUCLEOTIDE SEQUENCE [LARGE SCALE GENOMIC DNA]</scope>
    <source>
        <strain evidence="5 6">DSM 21668</strain>
    </source>
</reference>
<evidence type="ECO:0000313" key="6">
    <source>
        <dbReference type="Proteomes" id="UP000198901"/>
    </source>
</evidence>
<dbReference type="GO" id="GO:0043565">
    <property type="term" value="F:sequence-specific DNA binding"/>
    <property type="evidence" value="ECO:0007669"/>
    <property type="project" value="InterPro"/>
</dbReference>
<feature type="domain" description="HTH araC/xylS-type" evidence="4">
    <location>
        <begin position="204"/>
        <end position="302"/>
    </location>
</feature>
<dbReference type="PROSITE" id="PS01124">
    <property type="entry name" value="HTH_ARAC_FAMILY_2"/>
    <property type="match status" value="1"/>
</dbReference>
<keyword evidence="1" id="KW-0805">Transcription regulation</keyword>
<dbReference type="Gene3D" id="1.10.10.60">
    <property type="entry name" value="Homeodomain-like"/>
    <property type="match status" value="2"/>
</dbReference>
<dbReference type="InterPro" id="IPR009057">
    <property type="entry name" value="Homeodomain-like_sf"/>
</dbReference>
<evidence type="ECO:0000256" key="1">
    <source>
        <dbReference type="ARBA" id="ARBA00023015"/>
    </source>
</evidence>
<dbReference type="SUPFAM" id="SSF46689">
    <property type="entry name" value="Homeodomain-like"/>
    <property type="match status" value="2"/>
</dbReference>
<keyword evidence="6" id="KW-1185">Reference proteome</keyword>
<sequence>MNGSLDIRNHLKNRKLEQVVENRTAYTIETAELNIYETHSHAESVELTFHNPVLTSMIRGRKVMHLDETPAFNYLPGESVLVPGDQTMRIDFPDATEESPTQCLALAMSQEKIVQMTGELNDAVPLIDSPTGWKLSDHSFYFNNSSAVNGLLNRLVAVFTENNPAKDFFADLIIKELTVRMVQTQARQLLLDNAVRYASSNRLAFIAQYIQQNLHLNFNIRQLADKACMSEPNFYRQFKAQLGMSPVEYINQQRILLAQKLLKTTTRSVGDISVACGFNNLNHFLKLFKRQTQATPLQYRHTAAVHMLGE</sequence>
<dbReference type="PANTHER" id="PTHR46796">
    <property type="entry name" value="HTH-TYPE TRANSCRIPTIONAL ACTIVATOR RHAS-RELATED"/>
    <property type="match status" value="1"/>
</dbReference>
<gene>
    <name evidence="5" type="ORF">SAMN04488090_1267</name>
</gene>
<dbReference type="GO" id="GO:0003700">
    <property type="term" value="F:DNA-binding transcription factor activity"/>
    <property type="evidence" value="ECO:0007669"/>
    <property type="project" value="InterPro"/>
</dbReference>
<dbReference type="RefSeq" id="WP_245689875.1">
    <property type="nucleotide sequence ID" value="NZ_FNGS01000002.1"/>
</dbReference>
<dbReference type="Pfam" id="PF06719">
    <property type="entry name" value="AraC_N"/>
    <property type="match status" value="1"/>
</dbReference>
<organism evidence="5 6">
    <name type="scientific">Siphonobacter aquaeclarae</name>
    <dbReference type="NCBI Taxonomy" id="563176"/>
    <lineage>
        <taxon>Bacteria</taxon>
        <taxon>Pseudomonadati</taxon>
        <taxon>Bacteroidota</taxon>
        <taxon>Cytophagia</taxon>
        <taxon>Cytophagales</taxon>
        <taxon>Cytophagaceae</taxon>
        <taxon>Siphonobacter</taxon>
    </lineage>
</organism>
<evidence type="ECO:0000256" key="2">
    <source>
        <dbReference type="ARBA" id="ARBA00023125"/>
    </source>
</evidence>
<evidence type="ECO:0000313" key="5">
    <source>
        <dbReference type="EMBL" id="SDL57058.1"/>
    </source>
</evidence>
<dbReference type="InterPro" id="IPR018062">
    <property type="entry name" value="HTH_AraC-typ_CS"/>
</dbReference>
<evidence type="ECO:0000256" key="3">
    <source>
        <dbReference type="ARBA" id="ARBA00023163"/>
    </source>
</evidence>
<name>A0A1G9L4V0_9BACT</name>
<dbReference type="Proteomes" id="UP000198901">
    <property type="component" value="Unassembled WGS sequence"/>
</dbReference>
<dbReference type="InterPro" id="IPR018060">
    <property type="entry name" value="HTH_AraC"/>
</dbReference>
<dbReference type="PANTHER" id="PTHR46796:SF6">
    <property type="entry name" value="ARAC SUBFAMILY"/>
    <property type="match status" value="1"/>
</dbReference>
<protein>
    <submittedName>
        <fullName evidence="5">Transcriptional regulator, AraC family</fullName>
    </submittedName>
</protein>